<evidence type="ECO:0000256" key="2">
    <source>
        <dbReference type="ARBA" id="ARBA00038331"/>
    </source>
</evidence>
<name>A0A6C0C441_9ZZZZ</name>
<keyword evidence="4" id="KW-0472">Membrane</keyword>
<comment type="similarity">
    <text evidence="2">Belongs to the tectonin family.</text>
</comment>
<dbReference type="InterPro" id="IPR006624">
    <property type="entry name" value="Beta-propeller_rpt_TECPR"/>
</dbReference>
<dbReference type="SMART" id="SM00706">
    <property type="entry name" value="TECPR"/>
    <property type="match status" value="5"/>
</dbReference>
<evidence type="ECO:0000256" key="1">
    <source>
        <dbReference type="ARBA" id="ARBA00022734"/>
    </source>
</evidence>
<proteinExistence type="inferred from homology"/>
<dbReference type="AlphaFoldDB" id="A0A6C0C441"/>
<keyword evidence="4" id="KW-0812">Transmembrane</keyword>
<evidence type="ECO:0000256" key="3">
    <source>
        <dbReference type="SAM" id="MobiDB-lite"/>
    </source>
</evidence>
<feature type="region of interest" description="Disordered" evidence="3">
    <location>
        <begin position="62"/>
        <end position="82"/>
    </location>
</feature>
<keyword evidence="4" id="KW-1133">Transmembrane helix</keyword>
<feature type="compositionally biased region" description="Basic and acidic residues" evidence="3">
    <location>
        <begin position="62"/>
        <end position="79"/>
    </location>
</feature>
<evidence type="ECO:0000256" key="4">
    <source>
        <dbReference type="SAM" id="Phobius"/>
    </source>
</evidence>
<dbReference type="InterPro" id="IPR051513">
    <property type="entry name" value="Tectonin_beta-prop"/>
</dbReference>
<dbReference type="EMBL" id="MN739340">
    <property type="protein sequence ID" value="QHS99367.1"/>
    <property type="molecule type" value="Genomic_DNA"/>
</dbReference>
<keyword evidence="1" id="KW-0430">Lectin</keyword>
<sequence length="1043" mass="114125">MSNFSFYLPLEQTNSSEQNKLGKMQTDFNNAIGKSNVSQNTMISTYISANASRKACYDECPKGWSKDSDKWKSDVEKDGSSTLAGASGGLEDVIASCRAGCDLKWDGIVQNSNGTEGVDVGKKIGRYNGKENTNIGKCEDLSKYAPKVKMGGLCDSNNECDSGLCVNWGGKCDDDNKINDSVSWLKNTGHCGLGMTRIDGGTYSWGTNFNSICKSDIEQLGMTNWPGKTQYIKYNGIWVKLKPDWGYPNAPVIDNQRLESGKYIQDEATAIKAAEAYGDYCKGFYTSGDGFILQSAGGENPKPSWNQFASELGLLNNTKVEGFGGYSSNKIDNEMQNDDTKKVSAWGKVEVADKALSSSNTYLTSKIYNDPTFPIASTKAAMGKTCPKGWDNIRNGTGCGIFNDNIRKKGSVGWNGSSFGCNLTGNIYTTDCKDVPNKSYTCWHVGAVPEGSSACKTIKGSDIPDCIASGGRPRTVNCPVPAKMILWVTRLSGSSYFATKNDLIPVLQDLSTEFPDVRLTNQTEMDDIIAKNIANCSCGWYRTDNSTTHNWRNGDANGTPGFYHIPLVNGYPSNSKTSGGCGGGQKKMIGCPTSSNSWNKGKGGIYVTVSTTLEFVMNKLSGLGYRGTIVESHQQLISKPPPNKKQVWKTGMYPVNKGGNNIFQTEKNNIRNNGANWKQQSGELVQLSTGQKEVYGVNGNDSIYARSKTPGEPNANGGKEWRGIPGALTNISASNKEWVYGVNNKGNIYQCKKPCKGGWQLVEGNLKQISGGQKYVYGVNRNDSIYRARLPIQNHTNPQWYNIPGRLKWVNASNEDYVYGTNENDNIYVCKKPCNGGWKQIRGGLERIEADGNKVYGVNKNKNIYTKPMDGMQASPNWSMWTGGDGSTNVSPEPFIGGMSREGYTPLENDMVKACKDSGTQDGVSVSGVEPTGNFLVENRRKEKEASSRLLSMQKQIKSSINRLQSENLNVNSVYKNTNINILKQLSRYELASQKLLKSGNNIDTLGALEEDSRLKKNSIGMSYYLWLTLAISVLGVAITRIK</sequence>
<organism evidence="5">
    <name type="scientific">viral metagenome</name>
    <dbReference type="NCBI Taxonomy" id="1070528"/>
    <lineage>
        <taxon>unclassified sequences</taxon>
        <taxon>metagenomes</taxon>
        <taxon>organismal metagenomes</taxon>
    </lineage>
</organism>
<feature type="transmembrane region" description="Helical" evidence="4">
    <location>
        <begin position="1024"/>
        <end position="1042"/>
    </location>
</feature>
<reference evidence="5" key="1">
    <citation type="journal article" date="2020" name="Nature">
        <title>Giant virus diversity and host interactions through global metagenomics.</title>
        <authorList>
            <person name="Schulz F."/>
            <person name="Roux S."/>
            <person name="Paez-Espino D."/>
            <person name="Jungbluth S."/>
            <person name="Walsh D.A."/>
            <person name="Denef V.J."/>
            <person name="McMahon K.D."/>
            <person name="Konstantinidis K.T."/>
            <person name="Eloe-Fadrosh E.A."/>
            <person name="Kyrpides N.C."/>
            <person name="Woyke T."/>
        </authorList>
    </citation>
    <scope>NUCLEOTIDE SEQUENCE</scope>
    <source>
        <strain evidence="5">GVMAG-M-3300020185-33</strain>
    </source>
</reference>
<dbReference type="GO" id="GO:0030246">
    <property type="term" value="F:carbohydrate binding"/>
    <property type="evidence" value="ECO:0007669"/>
    <property type="project" value="UniProtKB-KW"/>
</dbReference>
<dbReference type="PANTHER" id="PTHR23250:SF3">
    <property type="entry name" value="FISH-EGG LECTIN-LIKE ISOFORM X1-RELATED"/>
    <property type="match status" value="1"/>
</dbReference>
<protein>
    <submittedName>
        <fullName evidence="5">Uncharacterized protein</fullName>
    </submittedName>
</protein>
<evidence type="ECO:0000313" key="5">
    <source>
        <dbReference type="EMBL" id="QHS99367.1"/>
    </source>
</evidence>
<accession>A0A6C0C441</accession>
<dbReference type="PANTHER" id="PTHR23250">
    <property type="entry name" value="DYSFERLIN-RELATED"/>
    <property type="match status" value="1"/>
</dbReference>
<dbReference type="Pfam" id="PF19193">
    <property type="entry name" value="Tectonin"/>
    <property type="match status" value="2"/>
</dbReference>